<accession>A0A2U7NJJ3</accession>
<proteinExistence type="predicted"/>
<sequence>MSTNSYNPKDLKDQILRRLGAPIINIEVTTEQIYDCIQRALELFGEYHYDGVNKTYKMFYIGKNTDASVELVKQGVFDLAGQNVYAVTRILRTNIGSITSMDGNATYPWFTDFLLGMAGINGGNSCNKFYGPNGFGADLSYYTQLTQYWGMMQNMMSPIPDYWFNSANEQLKVMGNFKQGDLIVIECYVRSYADVDSMAGQIGYGKIGPMASASGSDPWSVSSRYDNPYNAIERQYIGQDPQSKQGAYNNRWVKDYATALVKEINGQVLARHQGMALPGGVTINGERLLEEAAREKEVLRRELELLDPPFGILVG</sequence>
<name>A0A2U7NJJ3_9CAUD</name>
<dbReference type="EMBL" id="KY971610">
    <property type="protein sequence ID" value="ASD52074.1"/>
    <property type="molecule type" value="Genomic_DNA"/>
</dbReference>
<keyword evidence="2" id="KW-1185">Reference proteome</keyword>
<gene>
    <name evidence="1" type="ORF">PspYZU05_122</name>
</gene>
<evidence type="ECO:0000313" key="2">
    <source>
        <dbReference type="Proteomes" id="UP000247773"/>
    </source>
</evidence>
<evidence type="ECO:0008006" key="3">
    <source>
        <dbReference type="Google" id="ProtNLM"/>
    </source>
</evidence>
<dbReference type="Proteomes" id="UP000247773">
    <property type="component" value="Genome"/>
</dbReference>
<protein>
    <recommendedName>
        <fullName evidence="3">Neck protein</fullName>
    </recommendedName>
</protein>
<reference evidence="1 2" key="1">
    <citation type="submission" date="2017-04" db="EMBL/GenBank/DDBJ databases">
        <title>Isolation of lytic bacteriophages infecting Pseudomonas strains for biocontrol of fish and shrimp spoilage during chilled storage.</title>
        <authorList>
            <person name="Yang Z."/>
            <person name="Tao X."/>
            <person name="Gao L."/>
            <person name="Rao S."/>
        </authorList>
    </citation>
    <scope>NUCLEOTIDE SEQUENCE [LARGE SCALE GENOMIC DNA]</scope>
</reference>
<evidence type="ECO:0000313" key="1">
    <source>
        <dbReference type="EMBL" id="ASD52074.1"/>
    </source>
</evidence>
<organism evidence="1 2">
    <name type="scientific">Pseudomonas phage PspYZU05</name>
    <dbReference type="NCBI Taxonomy" id="1983556"/>
    <lineage>
        <taxon>Viruses</taxon>
        <taxon>Duplodnaviria</taxon>
        <taxon>Heunggongvirae</taxon>
        <taxon>Uroviricota</taxon>
        <taxon>Caudoviricetes</taxon>
        <taxon>Pantevenvirales</taxon>
        <taxon>Straboviridae</taxon>
        <taxon>Jiangsuvirus</taxon>
        <taxon>Jiangsuvirus pspyzu05</taxon>
    </lineage>
</organism>